<dbReference type="PANTHER" id="PTHR41930:SF1">
    <property type="entry name" value="DEPHOSPHO-COA KINASE"/>
    <property type="match status" value="1"/>
</dbReference>
<name>A0A2G9ZNU0_9BACT</name>
<accession>A0A2G9ZNU0</accession>
<dbReference type="SUPFAM" id="SSF52540">
    <property type="entry name" value="P-loop containing nucleoside triphosphate hydrolases"/>
    <property type="match status" value="1"/>
</dbReference>
<organism evidence="1 2">
    <name type="scientific">Candidatus Falkowbacteria bacterium CG23_combo_of_CG06-09_8_20_14_all_49_15</name>
    <dbReference type="NCBI Taxonomy" id="1974572"/>
    <lineage>
        <taxon>Bacteria</taxon>
        <taxon>Candidatus Falkowiibacteriota</taxon>
    </lineage>
</organism>
<evidence type="ECO:0000313" key="1">
    <source>
        <dbReference type="EMBL" id="PIP33988.1"/>
    </source>
</evidence>
<evidence type="ECO:0008006" key="3">
    <source>
        <dbReference type="Google" id="ProtNLM"/>
    </source>
</evidence>
<protein>
    <recommendedName>
        <fullName evidence="3">Adenylate kinase</fullName>
    </recommendedName>
</protein>
<sequence>MKKKTIIGLIGEQASGKGAAANIIIKKYGGTRLTISNVLRRTLDNLYVDSTRSNLIKLAIILKKTFQNDILINAILREAEKIESDLIIVDGIRMPGDIEPFIKEYDGSFHLIYVTAEPDIRYERSRKRAEKVGEATATYEEFLAKEQAETEKYIAKVGQKANFKIINNGSDKELEAAILEVMAKI</sequence>
<comment type="caution">
    <text evidence="1">The sequence shown here is derived from an EMBL/GenBank/DDBJ whole genome shotgun (WGS) entry which is preliminary data.</text>
</comment>
<gene>
    <name evidence="1" type="ORF">COX22_01405</name>
</gene>
<proteinExistence type="predicted"/>
<dbReference type="AlphaFoldDB" id="A0A2G9ZNU0"/>
<dbReference type="Gene3D" id="3.40.50.300">
    <property type="entry name" value="P-loop containing nucleotide triphosphate hydrolases"/>
    <property type="match status" value="1"/>
</dbReference>
<dbReference type="Proteomes" id="UP000230729">
    <property type="component" value="Unassembled WGS sequence"/>
</dbReference>
<dbReference type="InterPro" id="IPR027417">
    <property type="entry name" value="P-loop_NTPase"/>
</dbReference>
<dbReference type="EMBL" id="PCSD01000029">
    <property type="protein sequence ID" value="PIP33988.1"/>
    <property type="molecule type" value="Genomic_DNA"/>
</dbReference>
<dbReference type="PANTHER" id="PTHR41930">
    <property type="entry name" value="UPF0200 PROTEIN MJ1399"/>
    <property type="match status" value="1"/>
</dbReference>
<evidence type="ECO:0000313" key="2">
    <source>
        <dbReference type="Proteomes" id="UP000230729"/>
    </source>
</evidence>
<reference evidence="1 2" key="1">
    <citation type="submission" date="2017-09" db="EMBL/GenBank/DDBJ databases">
        <title>Depth-based differentiation of microbial function through sediment-hosted aquifers and enrichment of novel symbionts in the deep terrestrial subsurface.</title>
        <authorList>
            <person name="Probst A.J."/>
            <person name="Ladd B."/>
            <person name="Jarett J.K."/>
            <person name="Geller-Mcgrath D.E."/>
            <person name="Sieber C.M."/>
            <person name="Emerson J.B."/>
            <person name="Anantharaman K."/>
            <person name="Thomas B.C."/>
            <person name="Malmstrom R."/>
            <person name="Stieglmeier M."/>
            <person name="Klingl A."/>
            <person name="Woyke T."/>
            <person name="Ryan C.M."/>
            <person name="Banfield J.F."/>
        </authorList>
    </citation>
    <scope>NUCLEOTIDE SEQUENCE [LARGE SCALE GENOMIC DNA]</scope>
    <source>
        <strain evidence="1">CG23_combo_of_CG06-09_8_20_14_all_49_15</strain>
    </source>
</reference>
<dbReference type="Pfam" id="PF13207">
    <property type="entry name" value="AAA_17"/>
    <property type="match status" value="1"/>
</dbReference>